<keyword evidence="5" id="KW-0812">Transmembrane</keyword>
<organism evidence="7 8">
    <name type="scientific">Tissierella simiarum</name>
    <dbReference type="NCBI Taxonomy" id="2841534"/>
    <lineage>
        <taxon>Bacteria</taxon>
        <taxon>Bacillati</taxon>
        <taxon>Bacillota</taxon>
        <taxon>Tissierellia</taxon>
        <taxon>Tissierellales</taxon>
        <taxon>Tissierellaceae</taxon>
        <taxon>Tissierella</taxon>
    </lineage>
</organism>
<dbReference type="EMBL" id="JAHLPM010000009">
    <property type="protein sequence ID" value="MBU5438678.1"/>
    <property type="molecule type" value="Genomic_DNA"/>
</dbReference>
<dbReference type="PANTHER" id="PTHR11603">
    <property type="entry name" value="AAA FAMILY ATPASE"/>
    <property type="match status" value="1"/>
</dbReference>
<dbReference type="InterPro" id="IPR002716">
    <property type="entry name" value="PIN_dom"/>
</dbReference>
<feature type="domain" description="TRAM" evidence="6">
    <location>
        <begin position="292"/>
        <end position="353"/>
    </location>
</feature>
<comment type="caution">
    <text evidence="7">The sequence shown here is derived from an EMBL/GenBank/DDBJ whole genome shotgun (WGS) entry which is preliminary data.</text>
</comment>
<dbReference type="PROSITE" id="PS50926">
    <property type="entry name" value="TRAM"/>
    <property type="match status" value="1"/>
</dbReference>
<evidence type="ECO:0000256" key="1">
    <source>
        <dbReference type="ARBA" id="ARBA00001946"/>
    </source>
</evidence>
<dbReference type="Pfam" id="PF01938">
    <property type="entry name" value="TRAM"/>
    <property type="match status" value="1"/>
</dbReference>
<dbReference type="InterPro" id="IPR052041">
    <property type="entry name" value="Nucleic_acid_metab_PIN/TRAM"/>
</dbReference>
<dbReference type="CDD" id="cd09877">
    <property type="entry name" value="PIN_YacL-like"/>
    <property type="match status" value="1"/>
</dbReference>
<protein>
    <submittedName>
        <fullName evidence="7">PIN/TRAM domain-containing protein</fullName>
    </submittedName>
</protein>
<dbReference type="Pfam" id="PF01850">
    <property type="entry name" value="PIN"/>
    <property type="match status" value="1"/>
</dbReference>
<proteinExistence type="predicted"/>
<evidence type="ECO:0000256" key="2">
    <source>
        <dbReference type="ARBA" id="ARBA00022722"/>
    </source>
</evidence>
<name>A0ABS6E6X6_9FIRM</name>
<evidence type="ECO:0000313" key="8">
    <source>
        <dbReference type="Proteomes" id="UP000749471"/>
    </source>
</evidence>
<keyword evidence="4" id="KW-0460">Magnesium</keyword>
<reference evidence="7 8" key="1">
    <citation type="submission" date="2021-06" db="EMBL/GenBank/DDBJ databases">
        <authorList>
            <person name="Sun Q."/>
            <person name="Li D."/>
        </authorList>
    </citation>
    <scope>NUCLEOTIDE SEQUENCE [LARGE SCALE GENOMIC DNA]</scope>
    <source>
        <strain evidence="7 8">MSJ-40</strain>
    </source>
</reference>
<evidence type="ECO:0000256" key="3">
    <source>
        <dbReference type="ARBA" id="ARBA00022801"/>
    </source>
</evidence>
<dbReference type="Proteomes" id="UP000749471">
    <property type="component" value="Unassembled WGS sequence"/>
</dbReference>
<dbReference type="SMART" id="SM00670">
    <property type="entry name" value="PINc"/>
    <property type="match status" value="1"/>
</dbReference>
<feature type="transmembrane region" description="Helical" evidence="5">
    <location>
        <begin position="37"/>
        <end position="59"/>
    </location>
</feature>
<keyword evidence="3" id="KW-0378">Hydrolase</keyword>
<gene>
    <name evidence="7" type="ORF">KQI42_11690</name>
</gene>
<feature type="transmembrane region" description="Helical" evidence="5">
    <location>
        <begin position="5"/>
        <end position="25"/>
    </location>
</feature>
<evidence type="ECO:0000259" key="6">
    <source>
        <dbReference type="PROSITE" id="PS50926"/>
    </source>
</evidence>
<keyword evidence="8" id="KW-1185">Reference proteome</keyword>
<evidence type="ECO:0000256" key="5">
    <source>
        <dbReference type="SAM" id="Phobius"/>
    </source>
</evidence>
<keyword evidence="5" id="KW-1133">Transmembrane helix</keyword>
<sequence length="364" mass="39927">MIDKILRGIIGLAGLLVGYGIMAGLKALEIINMSSKGWLGLVLYLGVSFIFGIIFFSLSPKIIKGGRRGVQVLENELQKFPAYDIAIGSVGLIIGLIIAYLLSQPFYNLEIPYLGVAISILLYGVFGYLGIKVPTRKRDDITTTLGNFKKSSKDKIKGNWKSCPKILDTSVIIDGRIADICKTGFIEGPLIIPEFVLEEVQHIADSSDALKRNRGRRGLDILNKIQKELDIEVIIHDKKFEDVQEVDSKLLKLTQQLKGKIITNDYNLNKVAEVQGIDVLNINDLANAVKPIVLPGEEMIVQVIKDGKESGQGLAYLDDGTMIVVEGGKKYIGETIEVLVTSVLQTSAGRMIFAKPKSIVDRAV</sequence>
<keyword evidence="2" id="KW-0540">Nuclease</keyword>
<keyword evidence="5" id="KW-0472">Membrane</keyword>
<evidence type="ECO:0000256" key="4">
    <source>
        <dbReference type="ARBA" id="ARBA00022842"/>
    </source>
</evidence>
<feature type="transmembrane region" description="Helical" evidence="5">
    <location>
        <begin position="80"/>
        <end position="101"/>
    </location>
</feature>
<evidence type="ECO:0000313" key="7">
    <source>
        <dbReference type="EMBL" id="MBU5438678.1"/>
    </source>
</evidence>
<accession>A0ABS6E6X6</accession>
<dbReference type="RefSeq" id="WP_216519960.1">
    <property type="nucleotide sequence ID" value="NZ_JAHLPM010000009.1"/>
</dbReference>
<dbReference type="PANTHER" id="PTHR11603:SF147">
    <property type="entry name" value="MEMBRANE PROTEIN"/>
    <property type="match status" value="1"/>
</dbReference>
<dbReference type="InterPro" id="IPR002792">
    <property type="entry name" value="TRAM_dom"/>
</dbReference>
<feature type="transmembrane region" description="Helical" evidence="5">
    <location>
        <begin position="113"/>
        <end position="131"/>
    </location>
</feature>
<comment type="cofactor">
    <cofactor evidence="1">
        <name>Mg(2+)</name>
        <dbReference type="ChEBI" id="CHEBI:18420"/>
    </cofactor>
</comment>